<protein>
    <recommendedName>
        <fullName evidence="4 11">3-oxoacyl-[acyl-carrier-protein] synthase 2</fullName>
        <ecNumber evidence="3 11">2.3.1.179</ecNumber>
    </recommendedName>
</protein>
<dbReference type="GO" id="GO:0006633">
    <property type="term" value="P:fatty acid biosynthetic process"/>
    <property type="evidence" value="ECO:0007669"/>
    <property type="project" value="UniProtKB-UniRule"/>
</dbReference>
<dbReference type="PANTHER" id="PTHR11712:SF336">
    <property type="entry name" value="3-OXOACYL-[ACYL-CARRIER-PROTEIN] SYNTHASE, MITOCHONDRIAL"/>
    <property type="match status" value="1"/>
</dbReference>
<evidence type="ECO:0000256" key="9">
    <source>
        <dbReference type="ARBA" id="ARBA00023160"/>
    </source>
</evidence>
<dbReference type="PROSITE" id="PS52004">
    <property type="entry name" value="KS3_2"/>
    <property type="match status" value="1"/>
</dbReference>
<dbReference type="UniPathway" id="UPA00094"/>
<evidence type="ECO:0000256" key="6">
    <source>
        <dbReference type="ARBA" id="ARBA00022679"/>
    </source>
</evidence>
<accession>A0A0G9H793</accession>
<evidence type="ECO:0000256" key="1">
    <source>
        <dbReference type="ARBA" id="ARBA00005194"/>
    </source>
</evidence>
<evidence type="ECO:0000256" key="11">
    <source>
        <dbReference type="PIRNR" id="PIRNR000447"/>
    </source>
</evidence>
<organism evidence="13 14">
    <name type="scientific">Luteibacter rhizovicinus DSM 16549</name>
    <dbReference type="NCBI Taxonomy" id="1440763"/>
    <lineage>
        <taxon>Bacteria</taxon>
        <taxon>Pseudomonadati</taxon>
        <taxon>Pseudomonadota</taxon>
        <taxon>Gammaproteobacteria</taxon>
        <taxon>Lysobacterales</taxon>
        <taxon>Rhodanobacteraceae</taxon>
        <taxon>Luteibacter</taxon>
    </lineage>
</organism>
<evidence type="ECO:0000256" key="5">
    <source>
        <dbReference type="ARBA" id="ARBA00022516"/>
    </source>
</evidence>
<evidence type="ECO:0000256" key="2">
    <source>
        <dbReference type="ARBA" id="ARBA00008467"/>
    </source>
</evidence>
<dbReference type="InterPro" id="IPR014031">
    <property type="entry name" value="Ketoacyl_synth_C"/>
</dbReference>
<evidence type="ECO:0000313" key="13">
    <source>
        <dbReference type="EMBL" id="APG06215.1"/>
    </source>
</evidence>
<dbReference type="NCBIfam" id="TIGR03150">
    <property type="entry name" value="fabF"/>
    <property type="match status" value="1"/>
</dbReference>
<dbReference type="NCBIfam" id="NF005589">
    <property type="entry name" value="PRK07314.1"/>
    <property type="match status" value="1"/>
</dbReference>
<dbReference type="PANTHER" id="PTHR11712">
    <property type="entry name" value="POLYKETIDE SYNTHASE-RELATED"/>
    <property type="match status" value="1"/>
</dbReference>
<dbReference type="AlphaFoldDB" id="A0A0G9H793"/>
<dbReference type="InterPro" id="IPR014030">
    <property type="entry name" value="Ketoacyl_synth_N"/>
</dbReference>
<dbReference type="InterPro" id="IPR017568">
    <property type="entry name" value="3-oxoacyl-ACP_synth-2"/>
</dbReference>
<dbReference type="GO" id="GO:0005829">
    <property type="term" value="C:cytosol"/>
    <property type="evidence" value="ECO:0007669"/>
    <property type="project" value="TreeGrafter"/>
</dbReference>
<dbReference type="SMART" id="SM00825">
    <property type="entry name" value="PKS_KS"/>
    <property type="match status" value="1"/>
</dbReference>
<keyword evidence="8" id="KW-0443">Lipid metabolism</keyword>
<dbReference type="InterPro" id="IPR018201">
    <property type="entry name" value="Ketoacyl_synth_AS"/>
</dbReference>
<dbReference type="InterPro" id="IPR016039">
    <property type="entry name" value="Thiolase-like"/>
</dbReference>
<evidence type="ECO:0000256" key="10">
    <source>
        <dbReference type="ARBA" id="ARBA00023315"/>
    </source>
</evidence>
<dbReference type="PATRIC" id="fig|1440763.5.peg.3276"/>
<evidence type="ECO:0000313" key="14">
    <source>
        <dbReference type="Proteomes" id="UP000182987"/>
    </source>
</evidence>
<sequence length="438" mass="45721">MSKRRVVITGMGILSPVGNDVATAWKNVVEGNSGIGAVTDFDTSAYNTRIAGEVRNFVAADAFFDGVPTPTDEAGIKALEDERRSIAKDFKRMDPFIHYGIVAGAHAFRQSGLVVTEENAGRIGVAAGAGIGGLHTIEATAIELNEKGPRKVSPFYVPSSIINMVAGNLSIYFGLKGPNIALVSACTTAAHNIGMAMRLIQYGDADAMLAGGSEHATTTTAMAGFCSAKAMSTRNDDPTHASRPWDIGRDGFLLSNGAGMLMLEEYEFAKARGANILAELVGFGMSGDAYHITSPSGDGAELAMRNALHDAHITPEDVQYVNAHGTSTPVGDLGEAKAIRNVFGDHATAKGKFAVSSTKSVTGHLLGAAGGVEAIFSVMAIRDGIMPPTMNLVDVDPEVAALGMDLVPNKAEKADLNIVVSNSFGFGGTNGTLVFRRV</sequence>
<dbReference type="PIRSF" id="PIRSF000447">
    <property type="entry name" value="KAS_II"/>
    <property type="match status" value="1"/>
</dbReference>
<evidence type="ECO:0000256" key="8">
    <source>
        <dbReference type="ARBA" id="ARBA00023098"/>
    </source>
</evidence>
<dbReference type="GO" id="GO:0004315">
    <property type="term" value="F:3-oxoacyl-[acyl-carrier-protein] synthase activity"/>
    <property type="evidence" value="ECO:0007669"/>
    <property type="project" value="UniProtKB-UniRule"/>
</dbReference>
<comment type="similarity">
    <text evidence="2 11 12">Belongs to the thiolase-like superfamily. Beta-ketoacyl-ACP synthases family.</text>
</comment>
<dbReference type="STRING" id="1440763.BJI69_21440"/>
<dbReference type="CDD" id="cd00834">
    <property type="entry name" value="KAS_I_II"/>
    <property type="match status" value="1"/>
</dbReference>
<comment type="pathway">
    <text evidence="1 11">Lipid metabolism; fatty acid biosynthesis.</text>
</comment>
<keyword evidence="5 11" id="KW-0444">Lipid biosynthesis</keyword>
<name>A0A0G9H793_9GAMM</name>
<evidence type="ECO:0000256" key="3">
    <source>
        <dbReference type="ARBA" id="ARBA00012356"/>
    </source>
</evidence>
<comment type="catalytic activity">
    <reaction evidence="11">
        <text>(9Z)-hexadecenoyl-[ACP] + malonyl-[ACP] + H(+) = 3-oxo-(11Z)-octadecenoyl-[ACP] + holo-[ACP] + CO2</text>
        <dbReference type="Rhea" id="RHEA:55040"/>
        <dbReference type="Rhea" id="RHEA-COMP:9623"/>
        <dbReference type="Rhea" id="RHEA-COMP:9685"/>
        <dbReference type="Rhea" id="RHEA-COMP:10800"/>
        <dbReference type="Rhea" id="RHEA-COMP:14074"/>
        <dbReference type="ChEBI" id="CHEBI:15378"/>
        <dbReference type="ChEBI" id="CHEBI:16526"/>
        <dbReference type="ChEBI" id="CHEBI:64479"/>
        <dbReference type="ChEBI" id="CHEBI:78449"/>
        <dbReference type="ChEBI" id="CHEBI:83989"/>
        <dbReference type="ChEBI" id="CHEBI:138538"/>
        <dbReference type="EC" id="2.3.1.179"/>
    </reaction>
</comment>
<evidence type="ECO:0000256" key="12">
    <source>
        <dbReference type="RuleBase" id="RU003694"/>
    </source>
</evidence>
<dbReference type="InterPro" id="IPR000794">
    <property type="entry name" value="Beta-ketoacyl_synthase"/>
</dbReference>
<gene>
    <name evidence="13" type="ORF">BJI69_21440</name>
</gene>
<dbReference type="FunFam" id="3.40.47.10:FF:000009">
    <property type="entry name" value="3-oxoacyl-[acyl-carrier-protein] synthase 2"/>
    <property type="match status" value="1"/>
</dbReference>
<dbReference type="InterPro" id="IPR020841">
    <property type="entry name" value="PKS_Beta-ketoAc_synthase_dom"/>
</dbReference>
<reference evidence="14" key="1">
    <citation type="submission" date="2016-09" db="EMBL/GenBank/DDBJ databases">
        <authorList>
            <person name="Lysoe E."/>
        </authorList>
    </citation>
    <scope>NUCLEOTIDE SEQUENCE [LARGE SCALE GENOMIC DNA]</scope>
    <source>
        <strain evidence="14">LJ96T</strain>
    </source>
</reference>
<keyword evidence="7" id="KW-0276">Fatty acid metabolism</keyword>
<proteinExistence type="inferred from homology"/>
<dbReference type="EC" id="2.3.1.179" evidence="3 11"/>
<evidence type="ECO:0000256" key="4">
    <source>
        <dbReference type="ARBA" id="ARBA00014657"/>
    </source>
</evidence>
<keyword evidence="6 11" id="KW-0808">Transferase</keyword>
<comment type="function">
    <text evidence="11">Involved in the type II fatty acid elongation cycle. Catalyzes the elongation of a wide range of acyl-ACP by the addition of two carbons from malonyl-ACP to an acyl acceptor. Can efficiently catalyze the conversion of palmitoleoyl-ACP (cis-hexadec-9-enoyl-ACP) to cis-vaccenoyl-ACP (cis-octadec-11-enoyl-ACP), an essential step in the thermal regulation of fatty acid composition.</text>
</comment>
<keyword evidence="10 11" id="KW-0012">Acyltransferase</keyword>
<dbReference type="PROSITE" id="PS00606">
    <property type="entry name" value="KS3_1"/>
    <property type="match status" value="1"/>
</dbReference>
<dbReference type="KEGG" id="lrz:BJI69_21440"/>
<dbReference type="EMBL" id="CP017480">
    <property type="protein sequence ID" value="APG06215.1"/>
    <property type="molecule type" value="Genomic_DNA"/>
</dbReference>
<dbReference type="SUPFAM" id="SSF53901">
    <property type="entry name" value="Thiolase-like"/>
    <property type="match status" value="2"/>
</dbReference>
<dbReference type="Pfam" id="PF00109">
    <property type="entry name" value="ketoacyl-synt"/>
    <property type="match status" value="1"/>
</dbReference>
<keyword evidence="9 11" id="KW-0275">Fatty acid biosynthesis</keyword>
<dbReference type="OrthoDB" id="9808669at2"/>
<comment type="catalytic activity">
    <reaction evidence="11">
        <text>a fatty acyl-[ACP] + malonyl-[ACP] + H(+) = a 3-oxoacyl-[ACP] + holo-[ACP] + CO2</text>
        <dbReference type="Rhea" id="RHEA:22836"/>
        <dbReference type="Rhea" id="RHEA-COMP:9623"/>
        <dbReference type="Rhea" id="RHEA-COMP:9685"/>
        <dbReference type="Rhea" id="RHEA-COMP:9916"/>
        <dbReference type="Rhea" id="RHEA-COMP:14125"/>
        <dbReference type="ChEBI" id="CHEBI:15378"/>
        <dbReference type="ChEBI" id="CHEBI:16526"/>
        <dbReference type="ChEBI" id="CHEBI:64479"/>
        <dbReference type="ChEBI" id="CHEBI:78449"/>
        <dbReference type="ChEBI" id="CHEBI:78776"/>
        <dbReference type="ChEBI" id="CHEBI:138651"/>
    </reaction>
</comment>
<dbReference type="Proteomes" id="UP000182987">
    <property type="component" value="Chromosome"/>
</dbReference>
<dbReference type="Gene3D" id="3.40.47.10">
    <property type="match status" value="1"/>
</dbReference>
<evidence type="ECO:0000256" key="7">
    <source>
        <dbReference type="ARBA" id="ARBA00022832"/>
    </source>
</evidence>
<dbReference type="RefSeq" id="WP_046968733.1">
    <property type="nucleotide sequence ID" value="NZ_CP017480.1"/>
</dbReference>
<keyword evidence="14" id="KW-1185">Reference proteome</keyword>
<dbReference type="Pfam" id="PF02801">
    <property type="entry name" value="Ketoacyl-synt_C"/>
    <property type="match status" value="1"/>
</dbReference>